<dbReference type="InterPro" id="IPR037175">
    <property type="entry name" value="KFase_sf"/>
</dbReference>
<feature type="non-terminal residue" evidence="1">
    <location>
        <position position="149"/>
    </location>
</feature>
<comment type="caution">
    <text evidence="1">The sequence shown here is derived from an EMBL/GenBank/DDBJ whole genome shotgun (WGS) entry which is preliminary data.</text>
</comment>
<name>X1DI88_9ZZZZ</name>
<organism evidence="1">
    <name type="scientific">marine sediment metagenome</name>
    <dbReference type="NCBI Taxonomy" id="412755"/>
    <lineage>
        <taxon>unclassified sequences</taxon>
        <taxon>metagenomes</taxon>
        <taxon>ecological metagenomes</taxon>
    </lineage>
</organism>
<dbReference type="Pfam" id="PF04199">
    <property type="entry name" value="Cyclase"/>
    <property type="match status" value="1"/>
</dbReference>
<reference evidence="1" key="1">
    <citation type="journal article" date="2014" name="Front. Microbiol.">
        <title>High frequency of phylogenetically diverse reductive dehalogenase-homologous genes in deep subseafloor sedimentary metagenomes.</title>
        <authorList>
            <person name="Kawai M."/>
            <person name="Futagami T."/>
            <person name="Toyoda A."/>
            <person name="Takaki Y."/>
            <person name="Nishi S."/>
            <person name="Hori S."/>
            <person name="Arai W."/>
            <person name="Tsubouchi T."/>
            <person name="Morono Y."/>
            <person name="Uchiyama I."/>
            <person name="Ito T."/>
            <person name="Fujiyama A."/>
            <person name="Inagaki F."/>
            <person name="Takami H."/>
        </authorList>
    </citation>
    <scope>NUCLEOTIDE SEQUENCE</scope>
    <source>
        <strain evidence="1">Expedition CK06-06</strain>
    </source>
</reference>
<protein>
    <submittedName>
        <fullName evidence="1">Uncharacterized protein</fullName>
    </submittedName>
</protein>
<dbReference type="EMBL" id="BART01019780">
    <property type="protein sequence ID" value="GAG96131.1"/>
    <property type="molecule type" value="Genomic_DNA"/>
</dbReference>
<dbReference type="AlphaFoldDB" id="X1DI88"/>
<dbReference type="GO" id="GO:0019441">
    <property type="term" value="P:L-tryptophan catabolic process to kynurenine"/>
    <property type="evidence" value="ECO:0007669"/>
    <property type="project" value="InterPro"/>
</dbReference>
<dbReference type="SUPFAM" id="SSF102198">
    <property type="entry name" value="Putative cyclase"/>
    <property type="match status" value="1"/>
</dbReference>
<accession>X1DI88</accession>
<sequence>MKITEISGFLENGMWGYGPPFPEVKIEQIASIDDHGYEGHKITLSTLSGTYLETAAHRFKGAPTVDKIPLKNLIKEAAVIKLSFHKKPCEHITVEELDKSGVEVKEGDALLICTGWDKNWNRDNFVIDSPHFTEEATDWIIRKKVSLWG</sequence>
<dbReference type="InterPro" id="IPR007325">
    <property type="entry name" value="KFase/CYL"/>
</dbReference>
<dbReference type="Gene3D" id="3.50.30.50">
    <property type="entry name" value="Putative cyclase"/>
    <property type="match status" value="1"/>
</dbReference>
<gene>
    <name evidence="1" type="ORF">S01H4_36917</name>
</gene>
<proteinExistence type="predicted"/>
<dbReference type="GO" id="GO:0004061">
    <property type="term" value="F:arylformamidase activity"/>
    <property type="evidence" value="ECO:0007669"/>
    <property type="project" value="InterPro"/>
</dbReference>
<evidence type="ECO:0000313" key="1">
    <source>
        <dbReference type="EMBL" id="GAG96131.1"/>
    </source>
</evidence>